<dbReference type="AlphaFoldDB" id="A0A0A9E9D8"/>
<dbReference type="EMBL" id="GBRH01200486">
    <property type="protein sequence ID" value="JAD97409.1"/>
    <property type="molecule type" value="Transcribed_RNA"/>
</dbReference>
<proteinExistence type="predicted"/>
<organism evidence="1">
    <name type="scientific">Arundo donax</name>
    <name type="common">Giant reed</name>
    <name type="synonym">Donax arundinaceus</name>
    <dbReference type="NCBI Taxonomy" id="35708"/>
    <lineage>
        <taxon>Eukaryota</taxon>
        <taxon>Viridiplantae</taxon>
        <taxon>Streptophyta</taxon>
        <taxon>Embryophyta</taxon>
        <taxon>Tracheophyta</taxon>
        <taxon>Spermatophyta</taxon>
        <taxon>Magnoliopsida</taxon>
        <taxon>Liliopsida</taxon>
        <taxon>Poales</taxon>
        <taxon>Poaceae</taxon>
        <taxon>PACMAD clade</taxon>
        <taxon>Arundinoideae</taxon>
        <taxon>Arundineae</taxon>
        <taxon>Arundo</taxon>
    </lineage>
</organism>
<accession>A0A0A9E9D8</accession>
<reference evidence="1" key="2">
    <citation type="journal article" date="2015" name="Data Brief">
        <title>Shoot transcriptome of the giant reed, Arundo donax.</title>
        <authorList>
            <person name="Barrero R.A."/>
            <person name="Guerrero F.D."/>
            <person name="Moolhuijzen P."/>
            <person name="Goolsby J.A."/>
            <person name="Tidwell J."/>
            <person name="Bellgard S.E."/>
            <person name="Bellgard M.I."/>
        </authorList>
    </citation>
    <scope>NUCLEOTIDE SEQUENCE</scope>
    <source>
        <tissue evidence="1">Shoot tissue taken approximately 20 cm above the soil surface</tissue>
    </source>
</reference>
<protein>
    <submittedName>
        <fullName evidence="1">Uncharacterized protein</fullName>
    </submittedName>
</protein>
<name>A0A0A9E9D8_ARUDO</name>
<reference evidence="1" key="1">
    <citation type="submission" date="2014-09" db="EMBL/GenBank/DDBJ databases">
        <authorList>
            <person name="Magalhaes I.L.F."/>
            <person name="Oliveira U."/>
            <person name="Santos F.R."/>
            <person name="Vidigal T.H.D.A."/>
            <person name="Brescovit A.D."/>
            <person name="Santos A.J."/>
        </authorList>
    </citation>
    <scope>NUCLEOTIDE SEQUENCE</scope>
    <source>
        <tissue evidence="1">Shoot tissue taken approximately 20 cm above the soil surface</tissue>
    </source>
</reference>
<evidence type="ECO:0000313" key="1">
    <source>
        <dbReference type="EMBL" id="JAD97409.1"/>
    </source>
</evidence>
<sequence length="32" mass="3772">MERKIVWSMIYKRTGCDSFFPLTVGNPTEVCY</sequence>